<gene>
    <name evidence="8" type="ORF">KRM00_001041</name>
    <name evidence="9" type="ORF">SAMEA3375112_03427</name>
</gene>
<dbReference type="SUPFAM" id="SSF53335">
    <property type="entry name" value="S-adenosyl-L-methionine-dependent methyltransferases"/>
    <property type="match status" value="1"/>
</dbReference>
<reference evidence="8" key="2">
    <citation type="journal article" date="2018" name="Genome Biol.">
        <title>SKESA: strategic k-mer extension for scrupulous assemblies.</title>
        <authorList>
            <person name="Souvorov A."/>
            <person name="Agarwala R."/>
            <person name="Lipman D.J."/>
        </authorList>
    </citation>
    <scope>NUCLEOTIDE SEQUENCE</scope>
    <source>
        <strain evidence="8">HN1000</strain>
    </source>
</reference>
<feature type="coiled-coil region" evidence="6">
    <location>
        <begin position="364"/>
        <end position="391"/>
    </location>
</feature>
<dbReference type="Pfam" id="PF07669">
    <property type="entry name" value="Eco57I"/>
    <property type="match status" value="1"/>
</dbReference>
<reference evidence="9 10" key="1">
    <citation type="submission" date="2017-02" db="EMBL/GenBank/DDBJ databases">
        <authorList>
            <consortium name="Pathogen Informatics"/>
        </authorList>
    </citation>
    <scope>NUCLEOTIDE SEQUENCE [LARGE SCALE GENOMIC DNA]</scope>
    <source>
        <strain evidence="9 10">VRECD0157</strain>
    </source>
</reference>
<evidence type="ECO:0000259" key="7">
    <source>
        <dbReference type="Pfam" id="PF07669"/>
    </source>
</evidence>
<reference evidence="8" key="3">
    <citation type="submission" date="2021-06" db="EMBL/GenBank/DDBJ databases">
        <authorList>
            <consortium name="NCBI Pathogen Detection Project"/>
        </authorList>
    </citation>
    <scope>NUCLEOTIDE SEQUENCE</scope>
    <source>
        <strain evidence="8">HN1000</strain>
    </source>
</reference>
<organism evidence="9 10">
    <name type="scientific">Clostridioides difficile</name>
    <name type="common">Peptoclostridium difficile</name>
    <dbReference type="NCBI Taxonomy" id="1496"/>
    <lineage>
        <taxon>Bacteria</taxon>
        <taxon>Bacillati</taxon>
        <taxon>Bacillota</taxon>
        <taxon>Clostridia</taxon>
        <taxon>Peptostreptococcales</taxon>
        <taxon>Peptostreptococcaceae</taxon>
        <taxon>Clostridioides</taxon>
    </lineage>
</organism>
<dbReference type="Gene3D" id="3.90.220.10">
    <property type="entry name" value="Adenine-n6-DNA-methyltransferase Taqi, Chain A, domain 2"/>
    <property type="match status" value="1"/>
</dbReference>
<dbReference type="AlphaFoldDB" id="A0A9X8RLM4"/>
<keyword evidence="6" id="KW-0175">Coiled coil</keyword>
<dbReference type="PROSITE" id="PS00092">
    <property type="entry name" value="N6_MTASE"/>
    <property type="match status" value="1"/>
</dbReference>
<dbReference type="InterPro" id="IPR050953">
    <property type="entry name" value="N4_N6_ade-DNA_methylase"/>
</dbReference>
<dbReference type="Proteomes" id="UP000878956">
    <property type="component" value="Unassembled WGS sequence"/>
</dbReference>
<keyword evidence="9" id="KW-0378">Hydrolase</keyword>
<accession>A0A9X8RLM4</accession>
<proteinExistence type="predicted"/>
<evidence type="ECO:0000256" key="2">
    <source>
        <dbReference type="ARBA" id="ARBA00022603"/>
    </source>
</evidence>
<dbReference type="InterPro" id="IPR029063">
    <property type="entry name" value="SAM-dependent_MTases_sf"/>
</dbReference>
<dbReference type="EC" id="2.1.1.72" evidence="1"/>
<dbReference type="InterPro" id="IPR011639">
    <property type="entry name" value="MethylTrfase_TaqI-like_dom"/>
</dbReference>
<dbReference type="PANTHER" id="PTHR33841:SF1">
    <property type="entry name" value="DNA METHYLTRANSFERASE A"/>
    <property type="match status" value="1"/>
</dbReference>
<evidence type="ECO:0000256" key="4">
    <source>
        <dbReference type="ARBA" id="ARBA00022691"/>
    </source>
</evidence>
<name>A0A9X8RLM4_CLODI</name>
<feature type="domain" description="Type II methyltransferase M.TaqI-like" evidence="7">
    <location>
        <begin position="527"/>
        <end position="691"/>
    </location>
</feature>
<evidence type="ECO:0000256" key="3">
    <source>
        <dbReference type="ARBA" id="ARBA00022679"/>
    </source>
</evidence>
<protein>
    <recommendedName>
        <fullName evidence="1">site-specific DNA-methyltransferase (adenine-specific)</fullName>
        <ecNumber evidence="1">2.1.1.72</ecNumber>
    </recommendedName>
</protein>
<keyword evidence="2 8" id="KW-0489">Methyltransferase</keyword>
<dbReference type="InterPro" id="IPR002052">
    <property type="entry name" value="DNA_methylase_N6_adenine_CS"/>
</dbReference>
<dbReference type="GO" id="GO:0009007">
    <property type="term" value="F:site-specific DNA-methyltransferase (adenine-specific) activity"/>
    <property type="evidence" value="ECO:0007669"/>
    <property type="project" value="UniProtKB-EC"/>
</dbReference>
<evidence type="ECO:0000256" key="1">
    <source>
        <dbReference type="ARBA" id="ARBA00011900"/>
    </source>
</evidence>
<evidence type="ECO:0000313" key="8">
    <source>
        <dbReference type="EMBL" id="HBH1541579.1"/>
    </source>
</evidence>
<dbReference type="EMBL" id="FUPS01000014">
    <property type="protein sequence ID" value="SJT01222.1"/>
    <property type="molecule type" value="Genomic_DNA"/>
</dbReference>
<dbReference type="PRINTS" id="PR00507">
    <property type="entry name" value="N12N6MTFRASE"/>
</dbReference>
<dbReference type="EMBL" id="DAEPXK010000008">
    <property type="protein sequence ID" value="HBH1541579.1"/>
    <property type="molecule type" value="Genomic_DNA"/>
</dbReference>
<dbReference type="GO" id="GO:0016787">
    <property type="term" value="F:hydrolase activity"/>
    <property type="evidence" value="ECO:0007669"/>
    <property type="project" value="UniProtKB-KW"/>
</dbReference>
<evidence type="ECO:0000256" key="5">
    <source>
        <dbReference type="ARBA" id="ARBA00047942"/>
    </source>
</evidence>
<comment type="catalytic activity">
    <reaction evidence="5">
        <text>a 2'-deoxyadenosine in DNA + S-adenosyl-L-methionine = an N(6)-methyl-2'-deoxyadenosine in DNA + S-adenosyl-L-homocysteine + H(+)</text>
        <dbReference type="Rhea" id="RHEA:15197"/>
        <dbReference type="Rhea" id="RHEA-COMP:12418"/>
        <dbReference type="Rhea" id="RHEA-COMP:12419"/>
        <dbReference type="ChEBI" id="CHEBI:15378"/>
        <dbReference type="ChEBI" id="CHEBI:57856"/>
        <dbReference type="ChEBI" id="CHEBI:59789"/>
        <dbReference type="ChEBI" id="CHEBI:90615"/>
        <dbReference type="ChEBI" id="CHEBI:90616"/>
        <dbReference type="EC" id="2.1.1.72"/>
    </reaction>
</comment>
<dbReference type="Gene3D" id="3.40.50.150">
    <property type="entry name" value="Vaccinia Virus protein VP39"/>
    <property type="match status" value="1"/>
</dbReference>
<evidence type="ECO:0000313" key="10">
    <source>
        <dbReference type="Proteomes" id="UP000189137"/>
    </source>
</evidence>
<sequence length="1075" mass="126369">MEKYLFNQKLLKEKYNMEIDLDLYDYKQRRLILEKWRDIIENKSIDKLNEIQLKEIFVSDILNKVLRYKSLTDNIMDYNIKPEEKTKIDGTRADIVLGYFSNEESDYRVAIELKKPTTNLDAKQLRKNNHNTPVEQGFSYLPKYGRNCTWLIVSNFKEIRLYNANDATEYEFFSIKDIYEKDDVFKKFLYLLSSKSLMTKHGKSRVEVLWEENIKQEEAIEKGFYDLYKNTRLNLFNDILLNNKDILDVKTCLTKTQKILDRVIFVCFAEHKGLIPENIFETCIQVGKKSVSRFGVWEQVKGLFESIDLGNQEKGINQFNGGLFAEDYILNNLKIPNKCFENLYKLSLYDFNSDLNENILGHIFEKSISDLEELKLEINQVNIKKKDSKRNKDGIFYTPKYITKHIVNNTIRRYLDEKKKELGEDKLPELKEEDYETVVVGRNIQHKRVQVVEYKTDKIQKYINFWKNYRDVVKNIKILDPACGSGAFLNEAFSMLKKEAESVNEILRDLTDGEISFFDLDANILKNNLYGVDLNEESVEITKLSLWLKTANKYSLLTSLDNNIKCGNSIIDNKEVDCAKAFDWNVEFEDVMMSGGFDIIIGNPPYVSTKMIPEKHREYYWKKYKDLLISEMDLYELFLYEFCENKLKQDGFLGFITPNTYFTNKSFENLRKYLLKNVCVDTILDFPYRFFPFEDVNKETAIIIINKKLPNIKNNINLISINKENMKKIKIFNSNTYNSENKITIKSIINDLDNKIVIQSNPIILKMLKCKHKLGDYLNLHKGWMSVPNKTICDGIIYDKKILSSNDIKDNNQLNGILNKCLEGKDIHRYYIDKVDKFVNIENIDDKTMRWHKSPKIITQRIVGQNQNKIIATVDIEGTIIFPSGNIINLIKEDNLEDIYFYIGVINSSLINYFYNKFYGESNTNLTADAVKNIPIPNLKNVDKSIVINNSKILINKYGKLYLYTNKFLKNVFKILSIDNNPSNKLYNFYLLDFDEFYNELSKKKKLYFKNIDELEEYFNKYKDAINRIIYDINVCENTINTFVYDLYGITELESKSIEDICKTTKDTVVTSLAY</sequence>
<dbReference type="GO" id="GO:0032259">
    <property type="term" value="P:methylation"/>
    <property type="evidence" value="ECO:0007669"/>
    <property type="project" value="UniProtKB-KW"/>
</dbReference>
<keyword evidence="3" id="KW-0808">Transferase</keyword>
<dbReference type="GO" id="GO:0003676">
    <property type="term" value="F:nucleic acid binding"/>
    <property type="evidence" value="ECO:0007669"/>
    <property type="project" value="InterPro"/>
</dbReference>
<comment type="caution">
    <text evidence="9">The sequence shown here is derived from an EMBL/GenBank/DDBJ whole genome shotgun (WGS) entry which is preliminary data.</text>
</comment>
<dbReference type="Proteomes" id="UP000189137">
    <property type="component" value="Unassembled WGS sequence"/>
</dbReference>
<evidence type="ECO:0000256" key="6">
    <source>
        <dbReference type="SAM" id="Coils"/>
    </source>
</evidence>
<keyword evidence="4" id="KW-0949">S-adenosyl-L-methionine</keyword>
<dbReference type="GO" id="GO:0006304">
    <property type="term" value="P:DNA modification"/>
    <property type="evidence" value="ECO:0007669"/>
    <property type="project" value="InterPro"/>
</dbReference>
<dbReference type="RefSeq" id="WP_021402211.1">
    <property type="nucleotide sequence ID" value="NZ_CP149699.1"/>
</dbReference>
<dbReference type="InterPro" id="IPR023135">
    <property type="entry name" value="N6_DNA_MeTrfase_TaqI_C"/>
</dbReference>
<dbReference type="PANTHER" id="PTHR33841">
    <property type="entry name" value="DNA METHYLTRANSFERASE YEEA-RELATED"/>
    <property type="match status" value="1"/>
</dbReference>
<evidence type="ECO:0000313" key="9">
    <source>
        <dbReference type="EMBL" id="SJT01222.1"/>
    </source>
</evidence>